<name>A0A1I7EIQ7_9BURK</name>
<dbReference type="GeneID" id="97039507"/>
<organism evidence="3 4">
    <name type="scientific">Paraburkholderia aspalathi</name>
    <dbReference type="NCBI Taxonomy" id="1324617"/>
    <lineage>
        <taxon>Bacteria</taxon>
        <taxon>Pseudomonadati</taxon>
        <taxon>Pseudomonadota</taxon>
        <taxon>Betaproteobacteria</taxon>
        <taxon>Burkholderiales</taxon>
        <taxon>Burkholderiaceae</taxon>
        <taxon>Paraburkholderia</taxon>
    </lineage>
</organism>
<protein>
    <submittedName>
        <fullName evidence="3">2Fe-2S iron-sulfur cluster binding domain-containing protein</fullName>
    </submittedName>
</protein>
<dbReference type="EMBL" id="FPBH01000023">
    <property type="protein sequence ID" value="SFU23818.1"/>
    <property type="molecule type" value="Genomic_DNA"/>
</dbReference>
<sequence>MLDEKTMRIEKAGGAATVRFLFDGRPVRARQGESVAAALFASGTKTLRASPRNGAPRGMFCLMGSCQECLVVVDGRRALACRTTVIEGMRVDKVPEIGLDI</sequence>
<dbReference type="InterPro" id="IPR042204">
    <property type="entry name" value="2Fe-2S-bd_N"/>
</dbReference>
<dbReference type="Pfam" id="PF13510">
    <property type="entry name" value="Fer2_4"/>
    <property type="match status" value="1"/>
</dbReference>
<dbReference type="PROSITE" id="PS51085">
    <property type="entry name" value="2FE2S_FER_2"/>
    <property type="match status" value="1"/>
</dbReference>
<dbReference type="RefSeq" id="WP_234487551.1">
    <property type="nucleotide sequence ID" value="NZ_CAJNAX010000097.1"/>
</dbReference>
<dbReference type="GO" id="GO:0051536">
    <property type="term" value="F:iron-sulfur cluster binding"/>
    <property type="evidence" value="ECO:0007669"/>
    <property type="project" value="InterPro"/>
</dbReference>
<dbReference type="Gene3D" id="3.10.20.440">
    <property type="entry name" value="2Fe-2S iron-sulphur cluster binding domain, sarcosine oxidase, alpha subunit, N-terminal domain"/>
    <property type="match status" value="1"/>
</dbReference>
<dbReference type="AlphaFoldDB" id="A0A1I7EIQ7"/>
<evidence type="ECO:0000256" key="1">
    <source>
        <dbReference type="ARBA" id="ARBA00023002"/>
    </source>
</evidence>
<accession>A0A1I7EIQ7</accession>
<feature type="domain" description="2Fe-2S ferredoxin-type" evidence="2">
    <location>
        <begin position="16"/>
        <end position="97"/>
    </location>
</feature>
<reference evidence="3 4" key="1">
    <citation type="submission" date="2016-10" db="EMBL/GenBank/DDBJ databases">
        <authorList>
            <person name="de Groot N.N."/>
        </authorList>
    </citation>
    <scope>NUCLEOTIDE SEQUENCE [LARGE SCALE GENOMIC DNA]</scope>
    <source>
        <strain evidence="3 4">LMG 27731</strain>
    </source>
</reference>
<keyword evidence="1" id="KW-0560">Oxidoreductase</keyword>
<gene>
    <name evidence="3" type="ORF">SAMN05192563_102349</name>
</gene>
<proteinExistence type="predicted"/>
<dbReference type="InterPro" id="IPR036010">
    <property type="entry name" value="2Fe-2S_ferredoxin-like_sf"/>
</dbReference>
<dbReference type="SUPFAM" id="SSF54292">
    <property type="entry name" value="2Fe-2S ferredoxin-like"/>
    <property type="match status" value="1"/>
</dbReference>
<evidence type="ECO:0000259" key="2">
    <source>
        <dbReference type="PROSITE" id="PS51085"/>
    </source>
</evidence>
<dbReference type="Proteomes" id="UP000198844">
    <property type="component" value="Unassembled WGS sequence"/>
</dbReference>
<dbReference type="InterPro" id="IPR001041">
    <property type="entry name" value="2Fe-2S_ferredoxin-type"/>
</dbReference>
<dbReference type="GO" id="GO:0016491">
    <property type="term" value="F:oxidoreductase activity"/>
    <property type="evidence" value="ECO:0007669"/>
    <property type="project" value="UniProtKB-KW"/>
</dbReference>
<evidence type="ECO:0000313" key="4">
    <source>
        <dbReference type="Proteomes" id="UP000198844"/>
    </source>
</evidence>
<evidence type="ECO:0000313" key="3">
    <source>
        <dbReference type="EMBL" id="SFU23818.1"/>
    </source>
</evidence>